<dbReference type="GO" id="GO:0006163">
    <property type="term" value="P:purine nucleotide metabolic process"/>
    <property type="evidence" value="ECO:0007669"/>
    <property type="project" value="UniProtKB-ARBA"/>
</dbReference>
<evidence type="ECO:0000313" key="3">
    <source>
        <dbReference type="EMBL" id="QGY40290.1"/>
    </source>
</evidence>
<evidence type="ECO:0000259" key="2">
    <source>
        <dbReference type="Pfam" id="PF02540"/>
    </source>
</evidence>
<keyword evidence="3" id="KW-0808">Transferase</keyword>
<gene>
    <name evidence="3" type="primary">larE</name>
    <name evidence="3" type="ORF">GM415_09185</name>
</gene>
<feature type="active site" description="Nucleophile and sulfur donor" evidence="1">
    <location>
        <position position="177"/>
    </location>
</feature>
<dbReference type="InterPro" id="IPR014729">
    <property type="entry name" value="Rossmann-like_a/b/a_fold"/>
</dbReference>
<accession>A0A6I6JGZ5</accession>
<dbReference type="InterPro" id="IPR052188">
    <property type="entry name" value="Ni-pincer_cofactor_biosynth"/>
</dbReference>
<proteinExistence type="predicted"/>
<dbReference type="KEGG" id="psel:GM415_09185"/>
<dbReference type="InterPro" id="IPR005232">
    <property type="entry name" value="LarE"/>
</dbReference>
<dbReference type="Gene3D" id="3.40.50.620">
    <property type="entry name" value="HUPs"/>
    <property type="match status" value="1"/>
</dbReference>
<sequence>MPLTEKQKQQYAALLAELREMERVLVAFSGGVDSALLLHAAQRALGDNVLAVTFATPYSPKEEIAGAVDLAKALKVEHRLVETDIPEEIRDNPPERCYLCKKLLFGRLVDMAGEEGIKYILDGSNVDDLDDHRPGRRAVKELNVRSPLLEAGLTKQDIRDLSLELDLPTWNKPAGACLLTRLPHGTAIREEELERIDRGEEFLRSLGFTHVRLRIHGSVARIELPARSISSCVNSTFRERINRRLRELGYRHVAVDLAGYSMGSLNEPATKAGSKE</sequence>
<dbReference type="PANTHER" id="PTHR43169">
    <property type="entry name" value="EXSB FAMILY PROTEIN"/>
    <property type="match status" value="1"/>
</dbReference>
<name>A0A6I6JGZ5_9BACT</name>
<dbReference type="GO" id="GO:0016783">
    <property type="term" value="F:sulfurtransferase activity"/>
    <property type="evidence" value="ECO:0007669"/>
    <property type="project" value="InterPro"/>
</dbReference>
<dbReference type="AlphaFoldDB" id="A0A6I6JGZ5"/>
<dbReference type="RefSeq" id="WP_158947511.1">
    <property type="nucleotide sequence ID" value="NZ_CP046400.1"/>
</dbReference>
<dbReference type="Proteomes" id="UP000428328">
    <property type="component" value="Chromosome"/>
</dbReference>
<dbReference type="NCBIfam" id="TIGR00268">
    <property type="entry name" value="ATP-dependent sacrificial sulfur transferase LarE"/>
    <property type="match status" value="1"/>
</dbReference>
<dbReference type="InterPro" id="IPR022310">
    <property type="entry name" value="NAD/GMP_synthase"/>
</dbReference>
<dbReference type="PIRSF" id="PIRSF006661">
    <property type="entry name" value="PP-lp_UCP006661"/>
    <property type="match status" value="1"/>
</dbReference>
<reference evidence="3 4" key="1">
    <citation type="submission" date="2019-11" db="EMBL/GenBank/DDBJ databases">
        <authorList>
            <person name="Zheng R.K."/>
            <person name="Sun C.M."/>
        </authorList>
    </citation>
    <scope>NUCLEOTIDE SEQUENCE [LARGE SCALE GENOMIC DNA]</scope>
    <source>
        <strain evidence="3 4">SRB007</strain>
    </source>
</reference>
<dbReference type="EMBL" id="CP046400">
    <property type="protein sequence ID" value="QGY40290.1"/>
    <property type="molecule type" value="Genomic_DNA"/>
</dbReference>
<evidence type="ECO:0000256" key="1">
    <source>
        <dbReference type="PIRSR" id="PIRSR006661-1"/>
    </source>
</evidence>
<feature type="domain" description="NAD/GMP synthase" evidence="2">
    <location>
        <begin position="20"/>
        <end position="82"/>
    </location>
</feature>
<dbReference type="Pfam" id="PF02540">
    <property type="entry name" value="NAD_synthase"/>
    <property type="match status" value="1"/>
</dbReference>
<dbReference type="CDD" id="cd01990">
    <property type="entry name" value="LarE-like"/>
    <property type="match status" value="1"/>
</dbReference>
<organism evidence="3 4">
    <name type="scientific">Pseudodesulfovibrio cashew</name>
    <dbReference type="NCBI Taxonomy" id="2678688"/>
    <lineage>
        <taxon>Bacteria</taxon>
        <taxon>Pseudomonadati</taxon>
        <taxon>Thermodesulfobacteriota</taxon>
        <taxon>Desulfovibrionia</taxon>
        <taxon>Desulfovibrionales</taxon>
        <taxon>Desulfovibrionaceae</taxon>
    </lineage>
</organism>
<protein>
    <submittedName>
        <fullName evidence="3">ATP-dependent sacrificial sulfur transferase LarE</fullName>
    </submittedName>
</protein>
<keyword evidence="4" id="KW-1185">Reference proteome</keyword>
<dbReference type="PANTHER" id="PTHR43169:SF2">
    <property type="entry name" value="NAD_GMP SYNTHASE DOMAIN-CONTAINING PROTEIN"/>
    <property type="match status" value="1"/>
</dbReference>
<evidence type="ECO:0000313" key="4">
    <source>
        <dbReference type="Proteomes" id="UP000428328"/>
    </source>
</evidence>
<dbReference type="SUPFAM" id="SSF52402">
    <property type="entry name" value="Adenine nucleotide alpha hydrolases-like"/>
    <property type="match status" value="1"/>
</dbReference>